<evidence type="ECO:0000256" key="11">
    <source>
        <dbReference type="RuleBase" id="RU362091"/>
    </source>
</evidence>
<dbReference type="InterPro" id="IPR038377">
    <property type="entry name" value="Na/Glc_symporter_sf"/>
</dbReference>
<evidence type="ECO:0000256" key="2">
    <source>
        <dbReference type="ARBA" id="ARBA00006434"/>
    </source>
</evidence>
<name>A0A6I8VX54_DROPS</name>
<dbReference type="RefSeq" id="XP_033235664.1">
    <property type="nucleotide sequence ID" value="XM_033379773.1"/>
</dbReference>
<feature type="transmembrane region" description="Helical" evidence="12">
    <location>
        <begin position="347"/>
        <end position="371"/>
    </location>
</feature>
<keyword evidence="6 12" id="KW-1133">Transmembrane helix</keyword>
<keyword evidence="4" id="KW-1003">Cell membrane</keyword>
<evidence type="ECO:0000313" key="13">
    <source>
        <dbReference type="Proteomes" id="UP000001819"/>
    </source>
</evidence>
<feature type="transmembrane region" description="Helical" evidence="12">
    <location>
        <begin position="516"/>
        <end position="535"/>
    </location>
</feature>
<dbReference type="Proteomes" id="UP000001819">
    <property type="component" value="Chromosome 4"/>
</dbReference>
<evidence type="ECO:0000256" key="6">
    <source>
        <dbReference type="ARBA" id="ARBA00022989"/>
    </source>
</evidence>
<protein>
    <submittedName>
        <fullName evidence="14 15">Sodium-coupled monocarboxylate transporter 2-like isoform X2</fullName>
    </submittedName>
</protein>
<keyword evidence="9 12" id="KW-0472">Membrane</keyword>
<feature type="transmembrane region" description="Helical" evidence="12">
    <location>
        <begin position="67"/>
        <end position="86"/>
    </location>
</feature>
<dbReference type="Pfam" id="PF00474">
    <property type="entry name" value="SSF"/>
    <property type="match status" value="1"/>
</dbReference>
<feature type="transmembrane region" description="Helical" evidence="12">
    <location>
        <begin position="98"/>
        <end position="123"/>
    </location>
</feature>
<feature type="transmembrane region" description="Helical" evidence="12">
    <location>
        <begin position="391"/>
        <end position="411"/>
    </location>
</feature>
<dbReference type="RefSeq" id="XP_033235665.1">
    <property type="nucleotide sequence ID" value="XM_033379774.1"/>
</dbReference>
<proteinExistence type="inferred from homology"/>
<feature type="transmembrane region" description="Helical" evidence="12">
    <location>
        <begin position="417"/>
        <end position="436"/>
    </location>
</feature>
<accession>A0A6I8VX54</accession>
<dbReference type="GO" id="GO:0005886">
    <property type="term" value="C:plasma membrane"/>
    <property type="evidence" value="ECO:0007669"/>
    <property type="project" value="UniProtKB-SubCell"/>
</dbReference>
<evidence type="ECO:0000256" key="8">
    <source>
        <dbReference type="ARBA" id="ARBA00023065"/>
    </source>
</evidence>
<dbReference type="ExpressionAtlas" id="A0A6I8VX54">
    <property type="expression patterns" value="baseline"/>
</dbReference>
<dbReference type="PANTHER" id="PTHR42985:SF41">
    <property type="entry name" value="GH19970P-RELATED"/>
    <property type="match status" value="1"/>
</dbReference>
<reference evidence="14 15" key="1">
    <citation type="submission" date="2025-04" db="UniProtKB">
        <authorList>
            <consortium name="RefSeq"/>
        </authorList>
    </citation>
    <scope>IDENTIFICATION</scope>
    <source>
        <strain evidence="14 15">MV-25-SWS-2005</strain>
        <tissue evidence="14 15">Whole body</tissue>
    </source>
</reference>
<evidence type="ECO:0000256" key="12">
    <source>
        <dbReference type="SAM" id="Phobius"/>
    </source>
</evidence>
<evidence type="ECO:0000256" key="7">
    <source>
        <dbReference type="ARBA" id="ARBA00023053"/>
    </source>
</evidence>
<feature type="transmembrane region" description="Helical" evidence="12">
    <location>
        <begin position="174"/>
        <end position="192"/>
    </location>
</feature>
<dbReference type="GO" id="GO:0006814">
    <property type="term" value="P:sodium ion transport"/>
    <property type="evidence" value="ECO:0007669"/>
    <property type="project" value="UniProtKB-KW"/>
</dbReference>
<comment type="similarity">
    <text evidence="2 11">Belongs to the sodium:solute symporter (SSF) (TC 2.A.21) family.</text>
</comment>
<keyword evidence="8" id="KW-0406">Ion transport</keyword>
<feature type="transmembrane region" description="Helical" evidence="12">
    <location>
        <begin position="448"/>
        <end position="466"/>
    </location>
</feature>
<feature type="transmembrane region" description="Helical" evidence="12">
    <location>
        <begin position="287"/>
        <end position="309"/>
    </location>
</feature>
<evidence type="ECO:0000256" key="9">
    <source>
        <dbReference type="ARBA" id="ARBA00023136"/>
    </source>
</evidence>
<dbReference type="Gene3D" id="1.20.1730.10">
    <property type="entry name" value="Sodium/glucose cotransporter"/>
    <property type="match status" value="1"/>
</dbReference>
<sequence>MTNAKSYRFGIVDWMVFLGMTVLSTAVGIYFAIINKPEQEEPKPTVKHDFGSEKMSEYLLGSRNLKVLPVAMSLVASYISGVTILGTPSEVYYYGTQYWFITIAILLHGFAVVYIYLPVFCALRVGSSYEYLGMRFHSAIRSIAAFMFVLDEILFLPFVVYVPSLALDQVSGINLHYISVVIVVVCVLYTLLGGIKAVVHTDAWQILVMFLSVLAVAILATYYCKDWDGLESRIIFTNISPSPYVRHTVWCVLIGGFFYWTSFNAVNQTMVQRYMSLPSLKKARMAMAIFTIGVACFLLILCYMGLIIFGKYKDCDPKISGLIEHDDQLLPLFVVQTMGHIYGIPGLFIAGIFGAALSSLSVMLNCTSLVVLEDIVRGCFKMEPSERVSTILVKSTIIVLGFVAVSLVFVLEKLSGILGIAISITAIASGATFGLFSLGMLVPWANTVGTAVGGIASALISGWITFGTQFTIAAGKLGSQALPVFVEGCEGNVTIPQTTSVDQEQVLPLYRLSFHWVNPIGVATAIVVGALVSLVTKPTDMKTLDPDLISPVIHRFLPKECFEGRNLSQKSERKTIPKS</sequence>
<evidence type="ECO:0000256" key="5">
    <source>
        <dbReference type="ARBA" id="ARBA00022692"/>
    </source>
</evidence>
<keyword evidence="7" id="KW-0915">Sodium</keyword>
<dbReference type="CDD" id="cd11492">
    <property type="entry name" value="SLC5sbd_NIS-SMVT"/>
    <property type="match status" value="1"/>
</dbReference>
<feature type="transmembrane region" description="Helical" evidence="12">
    <location>
        <begin position="204"/>
        <end position="224"/>
    </location>
</feature>
<evidence type="ECO:0000313" key="14">
    <source>
        <dbReference type="RefSeq" id="XP_033235664.1"/>
    </source>
</evidence>
<organism evidence="13 15">
    <name type="scientific">Drosophila pseudoobscura pseudoobscura</name>
    <name type="common">Fruit fly</name>
    <dbReference type="NCBI Taxonomy" id="46245"/>
    <lineage>
        <taxon>Eukaryota</taxon>
        <taxon>Metazoa</taxon>
        <taxon>Ecdysozoa</taxon>
        <taxon>Arthropoda</taxon>
        <taxon>Hexapoda</taxon>
        <taxon>Insecta</taxon>
        <taxon>Pterygota</taxon>
        <taxon>Neoptera</taxon>
        <taxon>Endopterygota</taxon>
        <taxon>Diptera</taxon>
        <taxon>Brachycera</taxon>
        <taxon>Muscomorpha</taxon>
        <taxon>Ephydroidea</taxon>
        <taxon>Drosophilidae</taxon>
        <taxon>Drosophila</taxon>
        <taxon>Sophophora</taxon>
    </lineage>
</organism>
<keyword evidence="10" id="KW-0739">Sodium transport</keyword>
<keyword evidence="3" id="KW-0813">Transport</keyword>
<dbReference type="NCBIfam" id="TIGR00813">
    <property type="entry name" value="sss"/>
    <property type="match status" value="1"/>
</dbReference>
<dbReference type="InterPro" id="IPR001734">
    <property type="entry name" value="Na/solute_symporter"/>
</dbReference>
<feature type="transmembrane region" description="Helical" evidence="12">
    <location>
        <begin position="143"/>
        <end position="162"/>
    </location>
</feature>
<dbReference type="PROSITE" id="PS50283">
    <property type="entry name" value="NA_SOLUT_SYMP_3"/>
    <property type="match status" value="1"/>
</dbReference>
<evidence type="ECO:0000256" key="1">
    <source>
        <dbReference type="ARBA" id="ARBA00004651"/>
    </source>
</evidence>
<evidence type="ECO:0000256" key="4">
    <source>
        <dbReference type="ARBA" id="ARBA00022475"/>
    </source>
</evidence>
<evidence type="ECO:0000256" key="3">
    <source>
        <dbReference type="ARBA" id="ARBA00022448"/>
    </source>
</evidence>
<keyword evidence="13" id="KW-1185">Reference proteome</keyword>
<dbReference type="AlphaFoldDB" id="A0A6I8VX54"/>
<feature type="transmembrane region" description="Helical" evidence="12">
    <location>
        <begin position="244"/>
        <end position="266"/>
    </location>
</feature>
<dbReference type="InterPro" id="IPR051163">
    <property type="entry name" value="Sodium:Solute_Symporter_SSF"/>
</dbReference>
<comment type="subcellular location">
    <subcellularLocation>
        <location evidence="1">Cell membrane</location>
        <topology evidence="1">Multi-pass membrane protein</topology>
    </subcellularLocation>
</comment>
<dbReference type="GO" id="GO:0015293">
    <property type="term" value="F:symporter activity"/>
    <property type="evidence" value="ECO:0007669"/>
    <property type="project" value="TreeGrafter"/>
</dbReference>
<evidence type="ECO:0000256" key="10">
    <source>
        <dbReference type="ARBA" id="ARBA00023201"/>
    </source>
</evidence>
<dbReference type="PANTHER" id="PTHR42985">
    <property type="entry name" value="SODIUM-COUPLED MONOCARBOXYLATE TRANSPORTER"/>
    <property type="match status" value="1"/>
</dbReference>
<gene>
    <name evidence="14 15" type="primary">LOC6902923</name>
</gene>
<feature type="transmembrane region" description="Helical" evidence="12">
    <location>
        <begin position="14"/>
        <end position="33"/>
    </location>
</feature>
<keyword evidence="5 12" id="KW-0812">Transmembrane</keyword>
<evidence type="ECO:0000313" key="15">
    <source>
        <dbReference type="RefSeq" id="XP_033235665.1"/>
    </source>
</evidence>